<evidence type="ECO:0000313" key="2">
    <source>
        <dbReference type="WBParaSite" id="scf7180000420153.g4817"/>
    </source>
</evidence>
<name>A0A915NR78_9BILA</name>
<proteinExistence type="predicted"/>
<organism evidence="1 2">
    <name type="scientific">Meloidogyne floridensis</name>
    <dbReference type="NCBI Taxonomy" id="298350"/>
    <lineage>
        <taxon>Eukaryota</taxon>
        <taxon>Metazoa</taxon>
        <taxon>Ecdysozoa</taxon>
        <taxon>Nematoda</taxon>
        <taxon>Chromadorea</taxon>
        <taxon>Rhabditida</taxon>
        <taxon>Tylenchina</taxon>
        <taxon>Tylenchomorpha</taxon>
        <taxon>Tylenchoidea</taxon>
        <taxon>Meloidogynidae</taxon>
        <taxon>Meloidogyninae</taxon>
        <taxon>Meloidogyne</taxon>
    </lineage>
</organism>
<dbReference type="AlphaFoldDB" id="A0A915NR78"/>
<evidence type="ECO:0000313" key="1">
    <source>
        <dbReference type="Proteomes" id="UP000887560"/>
    </source>
</evidence>
<keyword evidence="1" id="KW-1185">Reference proteome</keyword>
<accession>A0A915NR78</accession>
<dbReference type="WBParaSite" id="scf7180000420153.g4817">
    <property type="protein sequence ID" value="scf7180000420153.g4817"/>
    <property type="gene ID" value="scf7180000420153.g4817"/>
</dbReference>
<dbReference type="Proteomes" id="UP000887560">
    <property type="component" value="Unplaced"/>
</dbReference>
<reference evidence="2" key="1">
    <citation type="submission" date="2022-11" db="UniProtKB">
        <authorList>
            <consortium name="WormBaseParasite"/>
        </authorList>
    </citation>
    <scope>IDENTIFICATION</scope>
</reference>
<protein>
    <submittedName>
        <fullName evidence="2">Uncharacterized protein</fullName>
    </submittedName>
</protein>
<sequence length="495" mass="58347">MYGTKPPSISENLLIKIKKENKQIYEQFSQFLQKTIGTKTRLRQLLYGIEAFIINKGFTLLNPPKYSKVYSELIPLVYFDTSQSEILNRLSDYYIKGLNDLNEDDGLKMFYSASLLVQIYSLQELYNNLKETKNKKDQLIFEKYINDWDSRKKRILGLADSFVDKDLEFCINCGNTELNYFYTTINAFSDDEVKAENTIKVYQTKLDEKIIVNDPKFEDRFKKIEQKEKIGNLMYDLLIPATYDNLPDRYIGCPEYVTKIEDLQLFFCKNGMKKEERLEYLDLYKKNLINLIGIENLNKLEIKYPEILRIDFLQKEVAISYYEEYLQNPIDFSISIEAIKTLNIKFLLKMLIDNYSLNESRKNEYLKNIFKEKFDWAMSVTVNKGEGIYSDENLCFMLNFIILIQECFKMGVNDPNQAALLINIWTGSFCKRKIIHKNTLVEVQRLVSHEHFKLLKKFSSQILQKCTKPGMLSKLDLLCPNVTVQEFYEVDSQFV</sequence>